<comment type="catalytic activity">
    <reaction evidence="7">
        <text>arsenic triglutathione + 2 [thioredoxin]-dithiol + 2 S-adenosyl-L-methionine + H2O = dimethylarsinous acid + 2 [thioredoxin]-disulfide + 3 glutathione + 2 S-adenosyl-L-homocysteine + 2 H(+)</text>
        <dbReference type="Rhea" id="RHEA:69464"/>
        <dbReference type="Rhea" id="RHEA-COMP:10698"/>
        <dbReference type="Rhea" id="RHEA-COMP:10700"/>
        <dbReference type="ChEBI" id="CHEBI:15377"/>
        <dbReference type="ChEBI" id="CHEBI:15378"/>
        <dbReference type="ChEBI" id="CHEBI:23808"/>
        <dbReference type="ChEBI" id="CHEBI:29950"/>
        <dbReference type="ChEBI" id="CHEBI:50058"/>
        <dbReference type="ChEBI" id="CHEBI:57856"/>
        <dbReference type="ChEBI" id="CHEBI:57925"/>
        <dbReference type="ChEBI" id="CHEBI:59789"/>
        <dbReference type="ChEBI" id="CHEBI:183640"/>
        <dbReference type="EC" id="2.1.1.137"/>
    </reaction>
</comment>
<organism evidence="10 11">
    <name type="scientific">Cyanistes caeruleus</name>
    <name type="common">Eurasian blue tit</name>
    <name type="synonym">Parus caeruleus</name>
    <dbReference type="NCBI Taxonomy" id="156563"/>
    <lineage>
        <taxon>Eukaryota</taxon>
        <taxon>Metazoa</taxon>
        <taxon>Chordata</taxon>
        <taxon>Craniata</taxon>
        <taxon>Vertebrata</taxon>
        <taxon>Euteleostomi</taxon>
        <taxon>Archelosauria</taxon>
        <taxon>Archosauria</taxon>
        <taxon>Dinosauria</taxon>
        <taxon>Saurischia</taxon>
        <taxon>Theropoda</taxon>
        <taxon>Coelurosauria</taxon>
        <taxon>Aves</taxon>
        <taxon>Neognathae</taxon>
        <taxon>Neoaves</taxon>
        <taxon>Telluraves</taxon>
        <taxon>Australaves</taxon>
        <taxon>Passeriformes</taxon>
        <taxon>Paridae</taxon>
        <taxon>Cyanistes</taxon>
    </lineage>
</organism>
<comment type="catalytic activity">
    <reaction evidence="6">
        <text>arsenic triglutathione + [thioredoxin]-dithiol + S-adenosyl-L-methionine + 2 H2O = methylarsonous acid + [thioredoxin]-disulfide + 3 glutathione + S-adenosyl-L-homocysteine + H(+)</text>
        <dbReference type="Rhea" id="RHEA:69460"/>
        <dbReference type="Rhea" id="RHEA-COMP:10698"/>
        <dbReference type="Rhea" id="RHEA-COMP:10700"/>
        <dbReference type="ChEBI" id="CHEBI:15377"/>
        <dbReference type="ChEBI" id="CHEBI:15378"/>
        <dbReference type="ChEBI" id="CHEBI:17826"/>
        <dbReference type="ChEBI" id="CHEBI:29950"/>
        <dbReference type="ChEBI" id="CHEBI:50058"/>
        <dbReference type="ChEBI" id="CHEBI:57856"/>
        <dbReference type="ChEBI" id="CHEBI:57925"/>
        <dbReference type="ChEBI" id="CHEBI:59789"/>
        <dbReference type="ChEBI" id="CHEBI:183640"/>
        <dbReference type="EC" id="2.1.1.137"/>
    </reaction>
</comment>
<evidence type="ECO:0000256" key="6">
    <source>
        <dbReference type="ARBA" id="ARBA00047941"/>
    </source>
</evidence>
<evidence type="ECO:0000256" key="2">
    <source>
        <dbReference type="ARBA" id="ARBA00022691"/>
    </source>
</evidence>
<dbReference type="CDD" id="cd02440">
    <property type="entry name" value="AdoMet_MTases"/>
    <property type="match status" value="1"/>
</dbReference>
<dbReference type="PANTHER" id="PTHR43675">
    <property type="entry name" value="ARSENITE METHYLTRANSFERASE"/>
    <property type="match status" value="1"/>
</dbReference>
<dbReference type="Proteomes" id="UP000694410">
    <property type="component" value="Unplaced"/>
</dbReference>
<evidence type="ECO:0000256" key="1">
    <source>
        <dbReference type="ARBA" id="ARBA00022679"/>
    </source>
</evidence>
<keyword evidence="2" id="KW-0949">S-adenosyl-L-methionine</keyword>
<dbReference type="InterPro" id="IPR029063">
    <property type="entry name" value="SAM-dependent_MTases_sf"/>
</dbReference>
<feature type="domain" description="Methyltransferase" evidence="9">
    <location>
        <begin position="116"/>
        <end position="233"/>
    </location>
</feature>
<dbReference type="Gene3D" id="3.40.5.100">
    <property type="match status" value="1"/>
</dbReference>
<comment type="catalytic activity">
    <reaction evidence="8">
        <text>arsenic triglutathione + 3 [thioredoxin]-dithiol + 3 S-adenosyl-L-methionine = trimethylarsine + 3 [thioredoxin]-disulfide + 3 glutathione + 3 S-adenosyl-L-homocysteine + 3 H(+)</text>
        <dbReference type="Rhea" id="RHEA:69432"/>
        <dbReference type="Rhea" id="RHEA-COMP:10698"/>
        <dbReference type="Rhea" id="RHEA-COMP:10700"/>
        <dbReference type="ChEBI" id="CHEBI:15378"/>
        <dbReference type="ChEBI" id="CHEBI:27130"/>
        <dbReference type="ChEBI" id="CHEBI:29950"/>
        <dbReference type="ChEBI" id="CHEBI:50058"/>
        <dbReference type="ChEBI" id="CHEBI:57856"/>
        <dbReference type="ChEBI" id="CHEBI:57925"/>
        <dbReference type="ChEBI" id="CHEBI:59789"/>
        <dbReference type="ChEBI" id="CHEBI:183640"/>
        <dbReference type="EC" id="2.1.1.137"/>
    </reaction>
</comment>
<gene>
    <name evidence="10" type="primary">AS3MT</name>
</gene>
<dbReference type="Pfam" id="PF13847">
    <property type="entry name" value="Methyltransf_31"/>
    <property type="match status" value="2"/>
</dbReference>
<dbReference type="Gene3D" id="3.40.50.150">
    <property type="entry name" value="Vaccinia Virus protein VP39"/>
    <property type="match status" value="2"/>
</dbReference>
<keyword evidence="11" id="KW-1185">Reference proteome</keyword>
<dbReference type="PANTHER" id="PTHR43675:SF8">
    <property type="entry name" value="ARSENITE METHYLTRANSFERASE"/>
    <property type="match status" value="1"/>
</dbReference>
<evidence type="ECO:0000313" key="11">
    <source>
        <dbReference type="Proteomes" id="UP000694410"/>
    </source>
</evidence>
<evidence type="ECO:0000256" key="4">
    <source>
        <dbReference type="ARBA" id="ARBA00034521"/>
    </source>
</evidence>
<accession>A0A8C0U6G1</accession>
<reference evidence="10" key="2">
    <citation type="submission" date="2025-09" db="UniProtKB">
        <authorList>
            <consortium name="Ensembl"/>
        </authorList>
    </citation>
    <scope>IDENTIFICATION</scope>
</reference>
<dbReference type="InterPro" id="IPR025714">
    <property type="entry name" value="Methyltranfer_dom"/>
</dbReference>
<dbReference type="EC" id="2.1.1.137" evidence="4"/>
<feature type="domain" description="Methyltransferase" evidence="9">
    <location>
        <begin position="55"/>
        <end position="91"/>
    </location>
</feature>
<evidence type="ECO:0000256" key="7">
    <source>
        <dbReference type="ARBA" id="ARBA00047943"/>
    </source>
</evidence>
<proteinExistence type="inferred from homology"/>
<evidence type="ECO:0000256" key="5">
    <source>
        <dbReference type="ARBA" id="ARBA00034545"/>
    </source>
</evidence>
<dbReference type="InterPro" id="IPR026669">
    <property type="entry name" value="Arsenite_MeTrfase-like"/>
</dbReference>
<reference evidence="10" key="1">
    <citation type="submission" date="2025-08" db="UniProtKB">
        <authorList>
            <consortium name="Ensembl"/>
        </authorList>
    </citation>
    <scope>IDENTIFICATION</scope>
</reference>
<evidence type="ECO:0000313" key="10">
    <source>
        <dbReference type="Ensembl" id="ENSCCEP00000003106.1"/>
    </source>
</evidence>
<comment type="similarity">
    <text evidence="3">Belongs to the methyltransferase superfamily. Arsenite methyltransferase family.</text>
</comment>
<dbReference type="GO" id="GO:0005829">
    <property type="term" value="C:cytosol"/>
    <property type="evidence" value="ECO:0007669"/>
    <property type="project" value="TreeGrafter"/>
</dbReference>
<evidence type="ECO:0000256" key="8">
    <source>
        <dbReference type="ARBA" id="ARBA00048428"/>
    </source>
</evidence>
<keyword evidence="1" id="KW-0808">Transferase</keyword>
<dbReference type="Ensembl" id="ENSCCET00000005247.1">
    <property type="protein sequence ID" value="ENSCCEP00000003106.1"/>
    <property type="gene ID" value="ENSCCEG00000003508.1"/>
</dbReference>
<sequence length="375" mass="40808">MMRWWPGKPQGLSSTATSPWAAAFSWPCHGASPLSSTQHPPRYYGCGLVIPECLSSCRILDLGSGSGRDCYLLSQLVGEQGHVTGIDMTEGQVWHRPGPPLHPPSSPPTSFSSSCQVEVAKKHIAYHMEKFGYRKPNVEFFHGYMEKLGDAGLSDESYDIVISNCVINLAPDKGAVLREAFRVLKPGGEMYFSDVYASQRLSETIQQHRVLWGECLGGALYWRDLYSIAEEVGFSPPCLVTASPITIGDKELEDIIGDCRFVSATFRLFKVPAGSWARPAQVIYNGGIVGHERELVFDANFTFKEGEVVDVDAEMAAILQSSRFAEKFLIRAGGAAALQGCCCKGAKEKIRDPFQLLERLTAPGAGGTCGPPGCC</sequence>
<dbReference type="GO" id="GO:0018872">
    <property type="term" value="P:arsonoacetate metabolic process"/>
    <property type="evidence" value="ECO:0007669"/>
    <property type="project" value="TreeGrafter"/>
</dbReference>
<dbReference type="GO" id="GO:0030791">
    <property type="term" value="F:arsenite methyltransferase activity"/>
    <property type="evidence" value="ECO:0007669"/>
    <property type="project" value="UniProtKB-EC"/>
</dbReference>
<evidence type="ECO:0000256" key="3">
    <source>
        <dbReference type="ARBA" id="ARBA00034487"/>
    </source>
</evidence>
<name>A0A8C0U6G1_CYACU</name>
<dbReference type="SUPFAM" id="SSF53335">
    <property type="entry name" value="S-adenosyl-L-methionine-dependent methyltransferases"/>
    <property type="match status" value="1"/>
</dbReference>
<protein>
    <recommendedName>
        <fullName evidence="5">Arsenite methyltransferase</fullName>
        <ecNumber evidence="4">2.1.1.137</ecNumber>
    </recommendedName>
</protein>
<evidence type="ECO:0000259" key="9">
    <source>
        <dbReference type="Pfam" id="PF13847"/>
    </source>
</evidence>
<dbReference type="AlphaFoldDB" id="A0A8C0U6G1"/>
<dbReference type="GO" id="GO:0009404">
    <property type="term" value="P:toxin metabolic process"/>
    <property type="evidence" value="ECO:0007669"/>
    <property type="project" value="TreeGrafter"/>
</dbReference>